<organism evidence="8 9">
    <name type="scientific">Catenibacterium faecis</name>
    <dbReference type="NCBI Taxonomy" id="2764323"/>
    <lineage>
        <taxon>Bacteria</taxon>
        <taxon>Bacillati</taxon>
        <taxon>Bacillota</taxon>
        <taxon>Erysipelotrichia</taxon>
        <taxon>Erysipelotrichales</taxon>
        <taxon>Coprobacillaceae</taxon>
        <taxon>Catenibacterium</taxon>
    </lineage>
</organism>
<dbReference type="SUPFAM" id="SSF56349">
    <property type="entry name" value="DNA breaking-rejoining enzymes"/>
    <property type="match status" value="1"/>
</dbReference>
<protein>
    <submittedName>
        <fullName evidence="8">Site-specific integrase</fullName>
    </submittedName>
</protein>
<reference evidence="8 9" key="1">
    <citation type="submission" date="2020-08" db="EMBL/GenBank/DDBJ databases">
        <authorList>
            <person name="Liu C."/>
            <person name="Sun Q."/>
        </authorList>
    </citation>
    <scope>NUCLEOTIDE SEQUENCE [LARGE SCALE GENOMIC DNA]</scope>
    <source>
        <strain evidence="8 9">NSJ-22</strain>
    </source>
</reference>
<evidence type="ECO:0000256" key="3">
    <source>
        <dbReference type="ARBA" id="ARBA00023125"/>
    </source>
</evidence>
<feature type="domain" description="Core-binding (CB)" evidence="7">
    <location>
        <begin position="4"/>
        <end position="96"/>
    </location>
</feature>
<evidence type="ECO:0000313" key="9">
    <source>
        <dbReference type="Proteomes" id="UP000603474"/>
    </source>
</evidence>
<evidence type="ECO:0000259" key="6">
    <source>
        <dbReference type="PROSITE" id="PS51898"/>
    </source>
</evidence>
<evidence type="ECO:0000256" key="4">
    <source>
        <dbReference type="ARBA" id="ARBA00023172"/>
    </source>
</evidence>
<dbReference type="PROSITE" id="PS51900">
    <property type="entry name" value="CB"/>
    <property type="match status" value="1"/>
</dbReference>
<dbReference type="InterPro" id="IPR004107">
    <property type="entry name" value="Integrase_SAM-like_N"/>
</dbReference>
<evidence type="ECO:0000259" key="7">
    <source>
        <dbReference type="PROSITE" id="PS51900"/>
    </source>
</evidence>
<keyword evidence="2" id="KW-0229">DNA integration</keyword>
<evidence type="ECO:0000256" key="5">
    <source>
        <dbReference type="PROSITE-ProRule" id="PRU01248"/>
    </source>
</evidence>
<proteinExistence type="inferred from homology"/>
<dbReference type="InterPro" id="IPR011010">
    <property type="entry name" value="DNA_brk_join_enz"/>
</dbReference>
<dbReference type="PANTHER" id="PTHR30349:SF41">
    <property type="entry name" value="INTEGRASE_RECOMBINASE PROTEIN MJ0367-RELATED"/>
    <property type="match status" value="1"/>
</dbReference>
<name>A0ABR7KED0_9FIRM</name>
<comment type="caution">
    <text evidence="8">The sequence shown here is derived from an EMBL/GenBank/DDBJ whole genome shotgun (WGS) entry which is preliminary data.</text>
</comment>
<dbReference type="PROSITE" id="PS51898">
    <property type="entry name" value="TYR_RECOMBINASE"/>
    <property type="match status" value="1"/>
</dbReference>
<keyword evidence="3 5" id="KW-0238">DNA-binding</keyword>
<dbReference type="InterPro" id="IPR010998">
    <property type="entry name" value="Integrase_recombinase_N"/>
</dbReference>
<dbReference type="Gene3D" id="1.10.150.130">
    <property type="match status" value="1"/>
</dbReference>
<comment type="similarity">
    <text evidence="1">Belongs to the 'phage' integrase family.</text>
</comment>
<dbReference type="Pfam" id="PF00589">
    <property type="entry name" value="Phage_integrase"/>
    <property type="match status" value="1"/>
</dbReference>
<dbReference type="InterPro" id="IPR013762">
    <property type="entry name" value="Integrase-like_cat_sf"/>
</dbReference>
<dbReference type="Proteomes" id="UP000603474">
    <property type="component" value="Unassembled WGS sequence"/>
</dbReference>
<gene>
    <name evidence="8" type="ORF">H8909_12725</name>
</gene>
<evidence type="ECO:0000256" key="1">
    <source>
        <dbReference type="ARBA" id="ARBA00008857"/>
    </source>
</evidence>
<evidence type="ECO:0000313" key="8">
    <source>
        <dbReference type="EMBL" id="MBC6011060.1"/>
    </source>
</evidence>
<dbReference type="RefSeq" id="WP_006504374.1">
    <property type="nucleotide sequence ID" value="NZ_JACRWG010000104.1"/>
</dbReference>
<dbReference type="InterPro" id="IPR050090">
    <property type="entry name" value="Tyrosine_recombinase_XerCD"/>
</dbReference>
<sequence>MTATDFAVLVTKFLTEYLPLHRNCSKNTISSYKDSLKLFILFLRDHKSMNINKFKMHQINRELILEFIEWLENRGNSPVTINHRLAGIKSFINFAQYESVENLAYLQTVLSVKSLKTTTRQVDYLTEEQMNNLINLPPTDTSTGIRHRIIMCLLYDTGARVQELCDLKIEDINLGNNPTVKLHGKGSKIRIVPISKNMNQILEVYISKFFSDIKLKNEYLIKNKNNQQMSRDGIEYIVQKYATILKNNDPSFPSKVHPHMFRHSKAMHMLAVDIPIVYIRDFLGHEDISTTMIYARADSRKKNEAINNLAPKLIEENYVDWSKDQDLLDFLNSFK</sequence>
<feature type="domain" description="Tyr recombinase" evidence="6">
    <location>
        <begin position="120"/>
        <end position="307"/>
    </location>
</feature>
<dbReference type="Pfam" id="PF02899">
    <property type="entry name" value="Phage_int_SAM_1"/>
    <property type="match status" value="1"/>
</dbReference>
<dbReference type="Gene3D" id="1.10.443.10">
    <property type="entry name" value="Intergrase catalytic core"/>
    <property type="match status" value="1"/>
</dbReference>
<accession>A0ABR7KED0</accession>
<keyword evidence="4" id="KW-0233">DNA recombination</keyword>
<keyword evidence="9" id="KW-1185">Reference proteome</keyword>
<dbReference type="PANTHER" id="PTHR30349">
    <property type="entry name" value="PHAGE INTEGRASE-RELATED"/>
    <property type="match status" value="1"/>
</dbReference>
<dbReference type="InterPro" id="IPR002104">
    <property type="entry name" value="Integrase_catalytic"/>
</dbReference>
<dbReference type="CDD" id="cd01182">
    <property type="entry name" value="INT_RitC_C_like"/>
    <property type="match status" value="1"/>
</dbReference>
<dbReference type="EMBL" id="JACRWG010000104">
    <property type="protein sequence ID" value="MBC6011060.1"/>
    <property type="molecule type" value="Genomic_DNA"/>
</dbReference>
<evidence type="ECO:0000256" key="2">
    <source>
        <dbReference type="ARBA" id="ARBA00022908"/>
    </source>
</evidence>
<dbReference type="InterPro" id="IPR044068">
    <property type="entry name" value="CB"/>
</dbReference>